<evidence type="ECO:0000256" key="5">
    <source>
        <dbReference type="ARBA" id="ARBA00023136"/>
    </source>
</evidence>
<feature type="transmembrane region" description="Helical" evidence="6">
    <location>
        <begin position="178"/>
        <end position="202"/>
    </location>
</feature>
<feature type="transmembrane region" description="Helical" evidence="6">
    <location>
        <begin position="362"/>
        <end position="382"/>
    </location>
</feature>
<dbReference type="EMBL" id="RPFJ01000010">
    <property type="protein sequence ID" value="RPD97508.1"/>
    <property type="molecule type" value="Genomic_DNA"/>
</dbReference>
<sequence>MIKRFKTISPDNSIILKNLSYLTFLRVFNIGIKFLLVAYLVRVLGEISYGILTWSDSIIQYFIMFVNFGFNIYAAKYIVENRSRSDKLNEITSSVFTIKLIVLVLSFLTLLILSFFNPFAPHKTILFMMMLMGIGEVFFPIWYFQGIEKLKLATYIVVFSRILLISGTVLFVKSSDDLMIHVVLIVISNVVMGVLGYITLLRNYNFKFIWVKIEVLKQFVKEAYMFFLGRFLSLTFNFATIFIIGIYFTMDYVTGFDVALKIVLVSIIPFDMLQQAVFPTISRNKDKSMLKKLILGSFILGLVFMGLLFLFSEQLLGLFGGQEMIKYANVLKALALITPLVAVTFMLGTCTLVAFNYHKEFNYSLILSSVLYIAIVAVLMVFDKVTFWNLVYLRIVSDLVLVSIRLYYTFKRKIFTI</sequence>
<reference evidence="7 8" key="1">
    <citation type="submission" date="2018-11" db="EMBL/GenBank/DDBJ databases">
        <title>Aureibaculum marinum gen. nov., sp. nov., a member of the family Flavobacteriaceae isolated from the Bohai Sea.</title>
        <authorList>
            <person name="Ji X."/>
        </authorList>
    </citation>
    <scope>NUCLEOTIDE SEQUENCE [LARGE SCALE GENOMIC DNA]</scope>
    <source>
        <strain evidence="7 8">BH-SD17</strain>
    </source>
</reference>
<feature type="transmembrane region" description="Helical" evidence="6">
    <location>
        <begin position="388"/>
        <end position="408"/>
    </location>
</feature>
<evidence type="ECO:0000256" key="6">
    <source>
        <dbReference type="SAM" id="Phobius"/>
    </source>
</evidence>
<evidence type="ECO:0000256" key="4">
    <source>
        <dbReference type="ARBA" id="ARBA00022989"/>
    </source>
</evidence>
<dbReference type="InterPro" id="IPR002797">
    <property type="entry name" value="Polysacc_synth"/>
</dbReference>
<evidence type="ECO:0000313" key="7">
    <source>
        <dbReference type="EMBL" id="RPD97508.1"/>
    </source>
</evidence>
<dbReference type="InterPro" id="IPR050833">
    <property type="entry name" value="Poly_Biosynth_Transport"/>
</dbReference>
<dbReference type="PANTHER" id="PTHR30250">
    <property type="entry name" value="PST FAMILY PREDICTED COLANIC ACID TRANSPORTER"/>
    <property type="match status" value="1"/>
</dbReference>
<feature type="transmembrane region" description="Helical" evidence="6">
    <location>
        <begin position="293"/>
        <end position="311"/>
    </location>
</feature>
<proteinExistence type="predicted"/>
<dbReference type="AlphaFoldDB" id="A0A3N4NT36"/>
<dbReference type="Proteomes" id="UP000270856">
    <property type="component" value="Unassembled WGS sequence"/>
</dbReference>
<feature type="transmembrane region" description="Helical" evidence="6">
    <location>
        <begin position="331"/>
        <end position="355"/>
    </location>
</feature>
<keyword evidence="5 6" id="KW-0472">Membrane</keyword>
<keyword evidence="8" id="KW-1185">Reference proteome</keyword>
<dbReference type="GO" id="GO:0005886">
    <property type="term" value="C:plasma membrane"/>
    <property type="evidence" value="ECO:0007669"/>
    <property type="project" value="UniProtKB-SubCell"/>
</dbReference>
<dbReference type="RefSeq" id="WP_123897537.1">
    <property type="nucleotide sequence ID" value="NZ_RPFJ01000010.1"/>
</dbReference>
<dbReference type="Pfam" id="PF01943">
    <property type="entry name" value="Polysacc_synt"/>
    <property type="match status" value="1"/>
</dbReference>
<evidence type="ECO:0000313" key="8">
    <source>
        <dbReference type="Proteomes" id="UP000270856"/>
    </source>
</evidence>
<feature type="transmembrane region" description="Helical" evidence="6">
    <location>
        <begin position="61"/>
        <end position="79"/>
    </location>
</feature>
<feature type="transmembrane region" description="Helical" evidence="6">
    <location>
        <begin position="21"/>
        <end position="41"/>
    </location>
</feature>
<feature type="transmembrane region" description="Helical" evidence="6">
    <location>
        <begin position="125"/>
        <end position="145"/>
    </location>
</feature>
<keyword evidence="3 6" id="KW-0812">Transmembrane</keyword>
<gene>
    <name evidence="7" type="ORF">EGM88_08440</name>
</gene>
<feature type="transmembrane region" description="Helical" evidence="6">
    <location>
        <begin position="100"/>
        <end position="119"/>
    </location>
</feature>
<protein>
    <recommendedName>
        <fullName evidence="9">Flippase</fullName>
    </recommendedName>
</protein>
<dbReference type="PANTHER" id="PTHR30250:SF11">
    <property type="entry name" value="O-ANTIGEN TRANSPORTER-RELATED"/>
    <property type="match status" value="1"/>
</dbReference>
<evidence type="ECO:0008006" key="9">
    <source>
        <dbReference type="Google" id="ProtNLM"/>
    </source>
</evidence>
<feature type="transmembrane region" description="Helical" evidence="6">
    <location>
        <begin position="152"/>
        <end position="172"/>
    </location>
</feature>
<comment type="caution">
    <text evidence="7">The sequence shown here is derived from an EMBL/GenBank/DDBJ whole genome shotgun (WGS) entry which is preliminary data.</text>
</comment>
<feature type="transmembrane region" description="Helical" evidence="6">
    <location>
        <begin position="262"/>
        <end position="281"/>
    </location>
</feature>
<dbReference type="OrthoDB" id="9815702at2"/>
<keyword evidence="4 6" id="KW-1133">Transmembrane helix</keyword>
<organism evidence="7 8">
    <name type="scientific">Aureibaculum marinum</name>
    <dbReference type="NCBI Taxonomy" id="2487930"/>
    <lineage>
        <taxon>Bacteria</taxon>
        <taxon>Pseudomonadati</taxon>
        <taxon>Bacteroidota</taxon>
        <taxon>Flavobacteriia</taxon>
        <taxon>Flavobacteriales</taxon>
        <taxon>Flavobacteriaceae</taxon>
        <taxon>Aureibaculum</taxon>
    </lineage>
</organism>
<evidence type="ECO:0000256" key="2">
    <source>
        <dbReference type="ARBA" id="ARBA00022475"/>
    </source>
</evidence>
<evidence type="ECO:0000256" key="3">
    <source>
        <dbReference type="ARBA" id="ARBA00022692"/>
    </source>
</evidence>
<name>A0A3N4NT36_9FLAO</name>
<feature type="transmembrane region" description="Helical" evidence="6">
    <location>
        <begin position="223"/>
        <end position="250"/>
    </location>
</feature>
<accession>A0A3N4NT36</accession>
<evidence type="ECO:0000256" key="1">
    <source>
        <dbReference type="ARBA" id="ARBA00004651"/>
    </source>
</evidence>
<comment type="subcellular location">
    <subcellularLocation>
        <location evidence="1">Cell membrane</location>
        <topology evidence="1">Multi-pass membrane protein</topology>
    </subcellularLocation>
</comment>
<keyword evidence="2" id="KW-1003">Cell membrane</keyword>